<dbReference type="EMBL" id="CACRZD030000010">
    <property type="protein sequence ID" value="CAA6666447.1"/>
    <property type="molecule type" value="Genomic_DNA"/>
</dbReference>
<dbReference type="InterPro" id="IPR002014">
    <property type="entry name" value="VHS_dom"/>
</dbReference>
<keyword evidence="4" id="KW-0653">Protein transport</keyword>
<evidence type="ECO:0000259" key="7">
    <source>
        <dbReference type="PROSITE" id="PS50179"/>
    </source>
</evidence>
<dbReference type="InterPro" id="IPR044836">
    <property type="entry name" value="TOL_plant"/>
</dbReference>
<dbReference type="GO" id="GO:0043130">
    <property type="term" value="F:ubiquitin binding"/>
    <property type="evidence" value="ECO:0007669"/>
    <property type="project" value="InterPro"/>
</dbReference>
<feature type="compositionally biased region" description="Pro residues" evidence="6">
    <location>
        <begin position="322"/>
        <end position="336"/>
    </location>
</feature>
<accession>A0A7I8J8E2</accession>
<dbReference type="SUPFAM" id="SSF89009">
    <property type="entry name" value="GAT-like domain"/>
    <property type="match status" value="1"/>
</dbReference>
<dbReference type="SMART" id="SM00288">
    <property type="entry name" value="VHS"/>
    <property type="match status" value="1"/>
</dbReference>
<reference evidence="9 10" key="1">
    <citation type="submission" date="2019-12" db="EMBL/GenBank/DDBJ databases">
        <authorList>
            <person name="Scholz U."/>
            <person name="Mascher M."/>
            <person name="Fiebig A."/>
        </authorList>
    </citation>
    <scope>NUCLEOTIDE SEQUENCE</scope>
</reference>
<dbReference type="Pfam" id="PF00790">
    <property type="entry name" value="VHS"/>
    <property type="match status" value="1"/>
</dbReference>
<dbReference type="PROSITE" id="PS50179">
    <property type="entry name" value="VHS"/>
    <property type="match status" value="1"/>
</dbReference>
<feature type="domain" description="VHS" evidence="7">
    <location>
        <begin position="52"/>
        <end position="179"/>
    </location>
</feature>
<dbReference type="PROSITE" id="PS50909">
    <property type="entry name" value="GAT"/>
    <property type="match status" value="1"/>
</dbReference>
<feature type="domain" description="GAT" evidence="8">
    <location>
        <begin position="233"/>
        <end position="320"/>
    </location>
</feature>
<dbReference type="GO" id="GO:0005737">
    <property type="term" value="C:cytoplasm"/>
    <property type="evidence" value="ECO:0007669"/>
    <property type="project" value="UniProtKB-ARBA"/>
</dbReference>
<dbReference type="SUPFAM" id="SSF48464">
    <property type="entry name" value="ENTH/VHS domain"/>
    <property type="match status" value="1"/>
</dbReference>
<comment type="similarity">
    <text evidence="2">Belongs to the TOM1 family.</text>
</comment>
<dbReference type="GO" id="GO:0043328">
    <property type="term" value="P:protein transport to vacuole involved in ubiquitin-dependent protein catabolic process via the multivesicular body sorting pathway"/>
    <property type="evidence" value="ECO:0007669"/>
    <property type="project" value="InterPro"/>
</dbReference>
<proteinExistence type="inferred from homology"/>
<evidence type="ECO:0000259" key="8">
    <source>
        <dbReference type="PROSITE" id="PS50909"/>
    </source>
</evidence>
<dbReference type="Gene3D" id="1.20.58.160">
    <property type="match status" value="1"/>
</dbReference>
<dbReference type="Pfam" id="PF03127">
    <property type="entry name" value="GAT"/>
    <property type="match status" value="1"/>
</dbReference>
<evidence type="ECO:0000256" key="1">
    <source>
        <dbReference type="ARBA" id="ARBA00004170"/>
    </source>
</evidence>
<dbReference type="InterPro" id="IPR038425">
    <property type="entry name" value="GAT_sf"/>
</dbReference>
<name>A0A7I8J8E2_SPIIN</name>
<protein>
    <submittedName>
        <fullName evidence="9">Uncharacterized protein</fullName>
    </submittedName>
</protein>
<dbReference type="InterPro" id="IPR004152">
    <property type="entry name" value="GAT_dom"/>
</dbReference>
<evidence type="ECO:0000256" key="4">
    <source>
        <dbReference type="ARBA" id="ARBA00022927"/>
    </source>
</evidence>
<dbReference type="GO" id="GO:0035091">
    <property type="term" value="F:phosphatidylinositol binding"/>
    <property type="evidence" value="ECO:0007669"/>
    <property type="project" value="InterPro"/>
</dbReference>
<dbReference type="GO" id="GO:0016020">
    <property type="term" value="C:membrane"/>
    <property type="evidence" value="ECO:0007669"/>
    <property type="project" value="UniProtKB-SubCell"/>
</dbReference>
<dbReference type="PANTHER" id="PTHR46646">
    <property type="entry name" value="TOM1-LIKE PROTEIN 1"/>
    <property type="match status" value="1"/>
</dbReference>
<evidence type="ECO:0000256" key="2">
    <source>
        <dbReference type="ARBA" id="ARBA00007708"/>
    </source>
</evidence>
<dbReference type="InterPro" id="IPR008942">
    <property type="entry name" value="ENTH_VHS"/>
</dbReference>
<evidence type="ECO:0000256" key="6">
    <source>
        <dbReference type="SAM" id="MobiDB-lite"/>
    </source>
</evidence>
<dbReference type="Gene3D" id="1.25.40.90">
    <property type="match status" value="1"/>
</dbReference>
<dbReference type="Proteomes" id="UP001189122">
    <property type="component" value="Unassembled WGS sequence"/>
</dbReference>
<dbReference type="EMBL" id="LR743597">
    <property type="protein sequence ID" value="CAA2627187.1"/>
    <property type="molecule type" value="Genomic_DNA"/>
</dbReference>
<dbReference type="PANTHER" id="PTHR46646:SF5">
    <property type="entry name" value="TOM1-LIKE PROTEIN 2"/>
    <property type="match status" value="1"/>
</dbReference>
<dbReference type="AlphaFoldDB" id="A0A7I8J8E2"/>
<dbReference type="CDD" id="cd03561">
    <property type="entry name" value="VHS"/>
    <property type="match status" value="1"/>
</dbReference>
<keyword evidence="10" id="KW-1185">Reference proteome</keyword>
<gene>
    <name evidence="9" type="ORF">SI7747_10012840</name>
</gene>
<keyword evidence="5" id="KW-0472">Membrane</keyword>
<evidence type="ECO:0000313" key="9">
    <source>
        <dbReference type="EMBL" id="CAA2627187.1"/>
    </source>
</evidence>
<evidence type="ECO:0000256" key="3">
    <source>
        <dbReference type="ARBA" id="ARBA00022448"/>
    </source>
</evidence>
<comment type="subcellular location">
    <subcellularLocation>
        <location evidence="1">Membrane</location>
        <topology evidence="1">Peripheral membrane protein</topology>
    </subcellularLocation>
</comment>
<organism evidence="9">
    <name type="scientific">Spirodela intermedia</name>
    <name type="common">Intermediate duckweed</name>
    <dbReference type="NCBI Taxonomy" id="51605"/>
    <lineage>
        <taxon>Eukaryota</taxon>
        <taxon>Viridiplantae</taxon>
        <taxon>Streptophyta</taxon>
        <taxon>Embryophyta</taxon>
        <taxon>Tracheophyta</taxon>
        <taxon>Spermatophyta</taxon>
        <taxon>Magnoliopsida</taxon>
        <taxon>Liliopsida</taxon>
        <taxon>Araceae</taxon>
        <taxon>Lemnoideae</taxon>
        <taxon>Spirodela</taxon>
    </lineage>
</organism>
<feature type="region of interest" description="Disordered" evidence="6">
    <location>
        <begin position="322"/>
        <end position="367"/>
    </location>
</feature>
<evidence type="ECO:0000313" key="10">
    <source>
        <dbReference type="Proteomes" id="UP001189122"/>
    </source>
</evidence>
<keyword evidence="3" id="KW-0813">Transport</keyword>
<sequence>MDKLNFQALGERLKIGGERLKAGGAEMSRKVSLKMKEMLQGQSQEAKMVDEATSDNLTEPNWGLNLRICGLLNAEELNGSEVMRAIKKKIACKSTVSQKLSLDLLDACAMNCDKTFSVVASEKVLDEMIRMIDNPQTHQSNRLVAFQMIKAWGESEDLLYLPVFQQIYMNLKSRDVPFNTGDGGNLSTEFTSAESGFGEPLFSLPGLHPNLDLGHHQNVDVDLDDITYLGSGLSTEEKNEVLVVTRNSLEILSSLLNSEKPNEAIKDDLTLGMLERCRDAQPVIQRIMETVGDDEDMLFCALNLHEELLLVLSKYAEMEALLPPPHHPGTNPPAEPSIPSAGGANEAASPGKPGEEAEQALSADKDK</sequence>
<evidence type="ECO:0000256" key="5">
    <source>
        <dbReference type="ARBA" id="ARBA00023136"/>
    </source>
</evidence>